<name>A0ABY4NBS8_9MICO</name>
<accession>A0ABY4NBS8</accession>
<organism evidence="3 4">
    <name type="scientific">Brachybacterium kimchii</name>
    <dbReference type="NCBI Taxonomy" id="2942909"/>
    <lineage>
        <taxon>Bacteria</taxon>
        <taxon>Bacillati</taxon>
        <taxon>Actinomycetota</taxon>
        <taxon>Actinomycetes</taxon>
        <taxon>Micrococcales</taxon>
        <taxon>Dermabacteraceae</taxon>
        <taxon>Brachybacterium</taxon>
    </lineage>
</organism>
<protein>
    <submittedName>
        <fullName evidence="3">Uncharacterized protein</fullName>
    </submittedName>
</protein>
<feature type="compositionally biased region" description="Gly residues" evidence="1">
    <location>
        <begin position="89"/>
        <end position="121"/>
    </location>
</feature>
<feature type="compositionally biased region" description="Low complexity" evidence="1">
    <location>
        <begin position="61"/>
        <end position="73"/>
    </location>
</feature>
<sequence length="472" mass="48766">MTGPMPEGPQNGQPHQDGQGEAYPWRQQHPDPAQGQGSAQSQDFAQNQDLSQSQDFAQNEGGSPQSSASWPSGPSSPAPQYPGAQGAAGASGAGAPYGGSGPGGPGQPSGPGGFGGSGGPGDPNQPPRKSRTGLIIGLVIAAVAFLLVIVLVVVIAVVVGLGKRDDGGGGGAAKTASPEEQVSALGKEYMDSLVDGDPQPALEVIKAQDHSNQETLEEDAYAKALKEAPVADVTIGEPQMSSLSGKVTVDYTVGGKPASGEISMQDYDDDGTYEVVTGLETYMDVPEGFSGLGLTVNDAEVKPGTEYSALPGSYTVGMDEKLFGLDGETTLVYGLGDDYPDWPKAKLTDDGQKAFREAVKKSVDKCVEQNTLKAGCGLQKIQGTSSDGWKAKDKTVKRSLPGSTERKLEKLTAEPGYDEVTYVTAKDSIGGVDTTMECSKGGQKGTCNLLYGGSLGRPSVDLADDKRPVTWD</sequence>
<evidence type="ECO:0000313" key="4">
    <source>
        <dbReference type="Proteomes" id="UP001055868"/>
    </source>
</evidence>
<keyword evidence="2" id="KW-0472">Membrane</keyword>
<keyword evidence="4" id="KW-1185">Reference proteome</keyword>
<dbReference type="RefSeq" id="WP_249480998.1">
    <property type="nucleotide sequence ID" value="NZ_CP097218.1"/>
</dbReference>
<proteinExistence type="predicted"/>
<feature type="transmembrane region" description="Helical" evidence="2">
    <location>
        <begin position="134"/>
        <end position="159"/>
    </location>
</feature>
<keyword evidence="2" id="KW-1133">Transmembrane helix</keyword>
<feature type="compositionally biased region" description="Polar residues" evidence="1">
    <location>
        <begin position="35"/>
        <end position="57"/>
    </location>
</feature>
<reference evidence="3" key="1">
    <citation type="submission" date="2022-05" db="EMBL/GenBank/DDBJ databases">
        <title>Genomic analysis of Brachybacterium sp. CBA3104.</title>
        <authorList>
            <person name="Roh S.W."/>
            <person name="Kim Y.B."/>
            <person name="Kim Y."/>
        </authorList>
    </citation>
    <scope>NUCLEOTIDE SEQUENCE</scope>
    <source>
        <strain evidence="3">CBA3104</strain>
    </source>
</reference>
<feature type="region of interest" description="Disordered" evidence="1">
    <location>
        <begin position="1"/>
        <end position="128"/>
    </location>
</feature>
<dbReference type="EMBL" id="CP097218">
    <property type="protein sequence ID" value="UQN31576.1"/>
    <property type="molecule type" value="Genomic_DNA"/>
</dbReference>
<evidence type="ECO:0000256" key="2">
    <source>
        <dbReference type="SAM" id="Phobius"/>
    </source>
</evidence>
<evidence type="ECO:0000313" key="3">
    <source>
        <dbReference type="EMBL" id="UQN31576.1"/>
    </source>
</evidence>
<keyword evidence="2" id="KW-0812">Transmembrane</keyword>
<dbReference type="Proteomes" id="UP001055868">
    <property type="component" value="Chromosome"/>
</dbReference>
<evidence type="ECO:0000256" key="1">
    <source>
        <dbReference type="SAM" id="MobiDB-lite"/>
    </source>
</evidence>
<gene>
    <name evidence="3" type="ORF">M4486_09995</name>
</gene>